<protein>
    <submittedName>
        <fullName evidence="1">Uncharacterized protein</fullName>
    </submittedName>
</protein>
<dbReference type="Proteomes" id="UP000580250">
    <property type="component" value="Unassembled WGS sequence"/>
</dbReference>
<dbReference type="EMBL" id="CAJEWN010000109">
    <property type="protein sequence ID" value="CAD2165300.1"/>
    <property type="molecule type" value="Genomic_DNA"/>
</dbReference>
<evidence type="ECO:0000313" key="2">
    <source>
        <dbReference type="Proteomes" id="UP000580250"/>
    </source>
</evidence>
<gene>
    <name evidence="1" type="ORF">MENT_LOCUS17090</name>
</gene>
<sequence length="52" mass="5928">MKRKVERKLRKNIYSGYSGKVSELIVKLSGNVSLFSLSFPEFCCPILSFPET</sequence>
<dbReference type="AlphaFoldDB" id="A0A6V7UT63"/>
<organism evidence="1 2">
    <name type="scientific">Meloidogyne enterolobii</name>
    <name type="common">Root-knot nematode worm</name>
    <name type="synonym">Meloidogyne mayaguensis</name>
    <dbReference type="NCBI Taxonomy" id="390850"/>
    <lineage>
        <taxon>Eukaryota</taxon>
        <taxon>Metazoa</taxon>
        <taxon>Ecdysozoa</taxon>
        <taxon>Nematoda</taxon>
        <taxon>Chromadorea</taxon>
        <taxon>Rhabditida</taxon>
        <taxon>Tylenchina</taxon>
        <taxon>Tylenchomorpha</taxon>
        <taxon>Tylenchoidea</taxon>
        <taxon>Meloidogynidae</taxon>
        <taxon>Meloidogyninae</taxon>
        <taxon>Meloidogyne</taxon>
    </lineage>
</organism>
<reference evidence="1 2" key="1">
    <citation type="submission" date="2020-08" db="EMBL/GenBank/DDBJ databases">
        <authorList>
            <person name="Koutsovoulos G."/>
            <person name="Danchin GJ E."/>
        </authorList>
    </citation>
    <scope>NUCLEOTIDE SEQUENCE [LARGE SCALE GENOMIC DNA]</scope>
</reference>
<name>A0A6V7UT63_MELEN</name>
<comment type="caution">
    <text evidence="1">The sequence shown here is derived from an EMBL/GenBank/DDBJ whole genome shotgun (WGS) entry which is preliminary data.</text>
</comment>
<evidence type="ECO:0000313" key="1">
    <source>
        <dbReference type="EMBL" id="CAD2165300.1"/>
    </source>
</evidence>
<proteinExistence type="predicted"/>
<accession>A0A6V7UT63</accession>